<name>A0AAN7W4Z2_9PEZI</name>
<organism evidence="1 2">
    <name type="scientific">Elasticomyces elasticus</name>
    <dbReference type="NCBI Taxonomy" id="574655"/>
    <lineage>
        <taxon>Eukaryota</taxon>
        <taxon>Fungi</taxon>
        <taxon>Dikarya</taxon>
        <taxon>Ascomycota</taxon>
        <taxon>Pezizomycotina</taxon>
        <taxon>Dothideomycetes</taxon>
        <taxon>Dothideomycetidae</taxon>
        <taxon>Mycosphaerellales</taxon>
        <taxon>Teratosphaeriaceae</taxon>
        <taxon>Elasticomyces</taxon>
    </lineage>
</organism>
<reference evidence="1" key="1">
    <citation type="submission" date="2023-08" db="EMBL/GenBank/DDBJ databases">
        <title>Black Yeasts Isolated from many extreme environments.</title>
        <authorList>
            <person name="Coleine C."/>
            <person name="Stajich J.E."/>
            <person name="Selbmann L."/>
        </authorList>
    </citation>
    <scope>NUCLEOTIDE SEQUENCE</scope>
    <source>
        <strain evidence="1">CCFEE 5810</strain>
    </source>
</reference>
<protein>
    <submittedName>
        <fullName evidence="1">Uncharacterized protein</fullName>
    </submittedName>
</protein>
<accession>A0AAN7W4Z2</accession>
<dbReference type="AlphaFoldDB" id="A0AAN7W4Z2"/>
<proteinExistence type="predicted"/>
<dbReference type="Proteomes" id="UP001310594">
    <property type="component" value="Unassembled WGS sequence"/>
</dbReference>
<dbReference type="EMBL" id="JAVRQU010000011">
    <property type="protein sequence ID" value="KAK5697320.1"/>
    <property type="molecule type" value="Genomic_DNA"/>
</dbReference>
<comment type="caution">
    <text evidence="1">The sequence shown here is derived from an EMBL/GenBank/DDBJ whole genome shotgun (WGS) entry which is preliminary data.</text>
</comment>
<gene>
    <name evidence="1" type="ORF">LTR97_007457</name>
</gene>
<sequence length="590" mass="66821">MNDAAYPSYIQIPNNDSPIIHRLPTSVWWAIAKDLSTKNLSRLRLVFHRIEHELYKPYLKRRFTSITINATAQQKRKHALQERDPQGTKAVVRSLTLIGHLKAVEHRSRCPECNGGRITRAEWDNHFRHHHVPLHKSAPPVLTQIAKGYAPLASIASFANLHTLKICGVSTEWLEGYFPITDLANVVSKQSIKMKELELNDINLDIKDLAKLLAAFNSSLEKLSLRFELYQGESRMTGKWVDLFRALESLKLRALDFVFQHGGTRWPNGPGRALYDEPSLPHCNKWLGKKETYVLRACTFTATGRLAVDAGLQRDLSTLRLLSRGIENEIHQPYLKRYFTSATVTPASRLTKHPIYEREPQAVHAVVRSLTMTRHLVSLPLNPKRMTAEDRYASLVHNMDISDKDTSVVVAATADDYAPLDLISSLVNLELLEIQGLIPAWLDRYLPDSTLESTVAAREKRVKELRLCGINLSVERLAKLLTAFRGSVKILTLEFFHGTELLDGRWPELFRMLATLELRRLNIALRIGRKRGGSGLALYSEPSFEHCSKWLGGKETYVLHAGNLTATGKRGVAAALRRAIEWFEAEYPQA</sequence>
<evidence type="ECO:0000313" key="1">
    <source>
        <dbReference type="EMBL" id="KAK5697320.1"/>
    </source>
</evidence>
<evidence type="ECO:0000313" key="2">
    <source>
        <dbReference type="Proteomes" id="UP001310594"/>
    </source>
</evidence>